<reference evidence="1 2" key="1">
    <citation type="submission" date="2021-06" db="EMBL/GenBank/DDBJ databases">
        <authorList>
            <person name="Palmer J.M."/>
        </authorList>
    </citation>
    <scope>NUCLEOTIDE SEQUENCE [LARGE SCALE GENOMIC DNA]</scope>
    <source>
        <strain evidence="1 2">XC_2019</strain>
        <tissue evidence="1">Muscle</tissue>
    </source>
</reference>
<evidence type="ECO:0000313" key="2">
    <source>
        <dbReference type="Proteomes" id="UP001434883"/>
    </source>
</evidence>
<name>A0ABV0QWZ3_9TELE</name>
<gene>
    <name evidence="1" type="ORF">XENOCAPTIV_028339</name>
</gene>
<protein>
    <submittedName>
        <fullName evidence="1">Uncharacterized protein</fullName>
    </submittedName>
</protein>
<sequence>GEEGYIEGPHYPERVLCSLRYNWLGRVHALPGCFLLGQEPKMLEYTMLLFTYAGLYFRTQRRYF</sequence>
<dbReference type="Proteomes" id="UP001434883">
    <property type="component" value="Unassembled WGS sequence"/>
</dbReference>
<feature type="non-terminal residue" evidence="1">
    <location>
        <position position="1"/>
    </location>
</feature>
<dbReference type="EMBL" id="JAHRIN010025978">
    <property type="protein sequence ID" value="MEQ2200372.1"/>
    <property type="molecule type" value="Genomic_DNA"/>
</dbReference>
<keyword evidence="2" id="KW-1185">Reference proteome</keyword>
<organism evidence="1 2">
    <name type="scientific">Xenoophorus captivus</name>
    <dbReference type="NCBI Taxonomy" id="1517983"/>
    <lineage>
        <taxon>Eukaryota</taxon>
        <taxon>Metazoa</taxon>
        <taxon>Chordata</taxon>
        <taxon>Craniata</taxon>
        <taxon>Vertebrata</taxon>
        <taxon>Euteleostomi</taxon>
        <taxon>Actinopterygii</taxon>
        <taxon>Neopterygii</taxon>
        <taxon>Teleostei</taxon>
        <taxon>Neoteleostei</taxon>
        <taxon>Acanthomorphata</taxon>
        <taxon>Ovalentaria</taxon>
        <taxon>Atherinomorphae</taxon>
        <taxon>Cyprinodontiformes</taxon>
        <taxon>Goodeidae</taxon>
        <taxon>Xenoophorus</taxon>
    </lineage>
</organism>
<evidence type="ECO:0000313" key="1">
    <source>
        <dbReference type="EMBL" id="MEQ2200372.1"/>
    </source>
</evidence>
<proteinExistence type="predicted"/>
<comment type="caution">
    <text evidence="1">The sequence shown here is derived from an EMBL/GenBank/DDBJ whole genome shotgun (WGS) entry which is preliminary data.</text>
</comment>
<accession>A0ABV0QWZ3</accession>